<feature type="non-terminal residue" evidence="1">
    <location>
        <position position="1"/>
    </location>
</feature>
<dbReference type="AlphaFoldDB" id="J9E8R6"/>
<name>J9E8R6_WUCBA</name>
<evidence type="ECO:0000313" key="1">
    <source>
        <dbReference type="EMBL" id="EJW78701.1"/>
    </source>
</evidence>
<comment type="caution">
    <text evidence="1">The sequence shown here is derived from an EMBL/GenBank/DDBJ whole genome shotgun (WGS) entry which is preliminary data.</text>
</comment>
<evidence type="ECO:0000313" key="2">
    <source>
        <dbReference type="Proteomes" id="UP000004810"/>
    </source>
</evidence>
<organism evidence="1 2">
    <name type="scientific">Wuchereria bancrofti</name>
    <dbReference type="NCBI Taxonomy" id="6293"/>
    <lineage>
        <taxon>Eukaryota</taxon>
        <taxon>Metazoa</taxon>
        <taxon>Ecdysozoa</taxon>
        <taxon>Nematoda</taxon>
        <taxon>Chromadorea</taxon>
        <taxon>Rhabditida</taxon>
        <taxon>Spirurina</taxon>
        <taxon>Spiruromorpha</taxon>
        <taxon>Filarioidea</taxon>
        <taxon>Onchocercidae</taxon>
        <taxon>Wuchereria</taxon>
    </lineage>
</organism>
<sequence length="102" mass="11572">ISGKDQLMVNDLRKTATKKFNRWFCSDSSRYQGTVDGNQSHQGVTEEIALLESNVFPQSVICEVSFTFDFLLKHLSQEILVDEKAIKRSFSIREIIGNKSDG</sequence>
<reference evidence="2" key="1">
    <citation type="submission" date="2012-08" db="EMBL/GenBank/DDBJ databases">
        <title>The Genome Sequence of Wuchereria bancrofti.</title>
        <authorList>
            <person name="Nutman T.B."/>
            <person name="Fink D.L."/>
            <person name="Russ C."/>
            <person name="Young S."/>
            <person name="Zeng Q."/>
            <person name="Koehrsen M."/>
            <person name="Alvarado L."/>
            <person name="Berlin A."/>
            <person name="Chapman S.B."/>
            <person name="Chen Z."/>
            <person name="Freedman E."/>
            <person name="Gellesch M."/>
            <person name="Goldberg J."/>
            <person name="Griggs A."/>
            <person name="Gujja S."/>
            <person name="Heilman E.R."/>
            <person name="Heiman D."/>
            <person name="Hepburn T."/>
            <person name="Howarth C."/>
            <person name="Jen D."/>
            <person name="Larson L."/>
            <person name="Lewis B."/>
            <person name="Mehta T."/>
            <person name="Park D."/>
            <person name="Pearson M."/>
            <person name="Roberts A."/>
            <person name="Saif S."/>
            <person name="Shea T."/>
            <person name="Shenoy N."/>
            <person name="Sisk P."/>
            <person name="Stolte C."/>
            <person name="Sykes S."/>
            <person name="Walk T."/>
            <person name="White J."/>
            <person name="Yandava C."/>
            <person name="Haas B."/>
            <person name="Henn M.R."/>
            <person name="Nusbaum C."/>
            <person name="Birren B."/>
        </authorList>
    </citation>
    <scope>NUCLEOTIDE SEQUENCE [LARGE SCALE GENOMIC DNA]</scope>
    <source>
        <strain evidence="2">NA</strain>
    </source>
</reference>
<dbReference type="Proteomes" id="UP000004810">
    <property type="component" value="Unassembled WGS sequence"/>
</dbReference>
<protein>
    <submittedName>
        <fullName evidence="1">Uncharacterized protein</fullName>
    </submittedName>
</protein>
<accession>J9E8R6</accession>
<gene>
    <name evidence="1" type="ORF">WUBG_10391</name>
</gene>
<proteinExistence type="predicted"/>
<dbReference type="EMBL" id="ADBV01006267">
    <property type="protein sequence ID" value="EJW78701.1"/>
    <property type="molecule type" value="Genomic_DNA"/>
</dbReference>